<accession>A0A1I5RPJ2</accession>
<dbReference type="SUPFAM" id="SSF55804">
    <property type="entry name" value="Phoshotransferase/anion transport protein"/>
    <property type="match status" value="1"/>
</dbReference>
<protein>
    <submittedName>
        <fullName evidence="16">PTS system, fructose-specific IIC component</fullName>
    </submittedName>
</protein>
<evidence type="ECO:0000313" key="16">
    <source>
        <dbReference type="EMBL" id="SFP60474.1"/>
    </source>
</evidence>
<evidence type="ECO:0000313" key="17">
    <source>
        <dbReference type="Proteomes" id="UP000182624"/>
    </source>
</evidence>
<dbReference type="CDD" id="cd00211">
    <property type="entry name" value="PTS_IIA_fru"/>
    <property type="match status" value="1"/>
</dbReference>
<dbReference type="PANTHER" id="PTHR30505">
    <property type="entry name" value="FRUCTOSE-LIKE PERMEASE"/>
    <property type="match status" value="1"/>
</dbReference>
<feature type="transmembrane region" description="Helical" evidence="12">
    <location>
        <begin position="516"/>
        <end position="539"/>
    </location>
</feature>
<dbReference type="GO" id="GO:0090563">
    <property type="term" value="F:protein-phosphocysteine-sugar phosphotransferase activity"/>
    <property type="evidence" value="ECO:0007669"/>
    <property type="project" value="TreeGrafter"/>
</dbReference>
<proteinExistence type="predicted"/>
<dbReference type="GO" id="GO:0005886">
    <property type="term" value="C:plasma membrane"/>
    <property type="evidence" value="ECO:0007669"/>
    <property type="project" value="UniProtKB-SubCell"/>
</dbReference>
<evidence type="ECO:0000259" key="14">
    <source>
        <dbReference type="PROSITE" id="PS51099"/>
    </source>
</evidence>
<feature type="transmembrane region" description="Helical" evidence="12">
    <location>
        <begin position="435"/>
        <end position="457"/>
    </location>
</feature>
<dbReference type="GO" id="GO:0005737">
    <property type="term" value="C:cytoplasm"/>
    <property type="evidence" value="ECO:0007669"/>
    <property type="project" value="UniProtKB-SubCell"/>
</dbReference>
<dbReference type="PROSITE" id="PS51094">
    <property type="entry name" value="PTS_EIIA_TYPE_2"/>
    <property type="match status" value="1"/>
</dbReference>
<keyword evidence="7" id="KW-0808">Transferase</keyword>
<dbReference type="PROSITE" id="PS51099">
    <property type="entry name" value="PTS_EIIB_TYPE_2"/>
    <property type="match status" value="1"/>
</dbReference>
<keyword evidence="9 12" id="KW-0812">Transmembrane</keyword>
<dbReference type="InterPro" id="IPR003353">
    <property type="entry name" value="PTS_IIB_fruc"/>
</dbReference>
<name>A0A1I5RPJ2_9FIRM</name>
<dbReference type="PROSITE" id="PS51104">
    <property type="entry name" value="PTS_EIIC_TYPE_2"/>
    <property type="match status" value="1"/>
</dbReference>
<dbReference type="InterPro" id="IPR013011">
    <property type="entry name" value="PTS_EIIB_2"/>
</dbReference>
<evidence type="ECO:0000256" key="2">
    <source>
        <dbReference type="ARBA" id="ARBA00004496"/>
    </source>
</evidence>
<dbReference type="Proteomes" id="UP000182624">
    <property type="component" value="Unassembled WGS sequence"/>
</dbReference>
<feature type="transmembrane region" description="Helical" evidence="12">
    <location>
        <begin position="615"/>
        <end position="636"/>
    </location>
</feature>
<dbReference type="InterPro" id="IPR004715">
    <property type="entry name" value="PTS_IIA_fruc"/>
</dbReference>
<keyword evidence="3" id="KW-0813">Transport</keyword>
<dbReference type="PANTHER" id="PTHR30505:SF28">
    <property type="entry name" value="PTS SYSTEM 2-O-ALPHA-MANNOSYL-D-GLYCERATE-SPECIFIC EIIABC COMPONENT"/>
    <property type="match status" value="1"/>
</dbReference>
<dbReference type="InterPro" id="IPR002178">
    <property type="entry name" value="PTS_EIIA_type-2_dom"/>
</dbReference>
<evidence type="ECO:0000259" key="13">
    <source>
        <dbReference type="PROSITE" id="PS51094"/>
    </source>
</evidence>
<feature type="transmembrane region" description="Helical" evidence="12">
    <location>
        <begin position="577"/>
        <end position="595"/>
    </location>
</feature>
<feature type="domain" description="PTS EIIB type-2" evidence="14">
    <location>
        <begin position="173"/>
        <end position="270"/>
    </location>
</feature>
<dbReference type="RefSeq" id="WP_074884731.1">
    <property type="nucleotide sequence ID" value="NZ_FOXO01000004.1"/>
</dbReference>
<feature type="transmembrane region" description="Helical" evidence="12">
    <location>
        <begin position="372"/>
        <end position="391"/>
    </location>
</feature>
<dbReference type="FunFam" id="3.40.50.2300:FF:000014">
    <property type="entry name" value="PTS system fructose-like transporter subunit IIB"/>
    <property type="match status" value="1"/>
</dbReference>
<comment type="subcellular location">
    <subcellularLocation>
        <location evidence="1">Cell inner membrane</location>
        <topology evidence="1">Multi-pass membrane protein</topology>
    </subcellularLocation>
    <subcellularLocation>
        <location evidence="2">Cytoplasm</location>
    </subcellularLocation>
</comment>
<evidence type="ECO:0000256" key="6">
    <source>
        <dbReference type="ARBA" id="ARBA00022597"/>
    </source>
</evidence>
<dbReference type="CDD" id="cd05569">
    <property type="entry name" value="PTS_IIB_fructose"/>
    <property type="match status" value="1"/>
</dbReference>
<feature type="transmembrane region" description="Helical" evidence="12">
    <location>
        <begin position="551"/>
        <end position="570"/>
    </location>
</feature>
<evidence type="ECO:0000256" key="12">
    <source>
        <dbReference type="SAM" id="Phobius"/>
    </source>
</evidence>
<dbReference type="Pfam" id="PF02302">
    <property type="entry name" value="PTS_IIB"/>
    <property type="match status" value="1"/>
</dbReference>
<reference evidence="17" key="1">
    <citation type="submission" date="2016-10" db="EMBL/GenBank/DDBJ databases">
        <authorList>
            <person name="Varghese N."/>
            <person name="Submissions S."/>
        </authorList>
    </citation>
    <scope>NUCLEOTIDE SEQUENCE [LARGE SCALE GENOMIC DNA]</scope>
    <source>
        <strain evidence="17">P18</strain>
    </source>
</reference>
<feature type="domain" description="PTS EIIC type-2" evidence="15">
    <location>
        <begin position="297"/>
        <end position="642"/>
    </location>
</feature>
<evidence type="ECO:0000256" key="3">
    <source>
        <dbReference type="ARBA" id="ARBA00022448"/>
    </source>
</evidence>
<dbReference type="InterPro" id="IPR016152">
    <property type="entry name" value="PTrfase/Anion_transptr"/>
</dbReference>
<organism evidence="16 17">
    <name type="scientific">Butyrivibrio proteoclasticus</name>
    <dbReference type="NCBI Taxonomy" id="43305"/>
    <lineage>
        <taxon>Bacteria</taxon>
        <taxon>Bacillati</taxon>
        <taxon>Bacillota</taxon>
        <taxon>Clostridia</taxon>
        <taxon>Lachnospirales</taxon>
        <taxon>Lachnospiraceae</taxon>
        <taxon>Butyrivibrio</taxon>
    </lineage>
</organism>
<dbReference type="OrthoDB" id="9782569at2"/>
<keyword evidence="5" id="KW-0597">Phosphoprotein</keyword>
<feature type="transmembrane region" description="Helical" evidence="12">
    <location>
        <begin position="344"/>
        <end position="365"/>
    </location>
</feature>
<dbReference type="Gene3D" id="3.40.930.10">
    <property type="entry name" value="Mannitol-specific EII, Chain A"/>
    <property type="match status" value="1"/>
</dbReference>
<evidence type="ECO:0000259" key="15">
    <source>
        <dbReference type="PROSITE" id="PS51104"/>
    </source>
</evidence>
<dbReference type="GO" id="GO:0022877">
    <property type="term" value="F:protein-N(PI)-phosphohistidine-fructose phosphotransferase system transporter activity"/>
    <property type="evidence" value="ECO:0007669"/>
    <property type="project" value="InterPro"/>
</dbReference>
<evidence type="ECO:0000256" key="10">
    <source>
        <dbReference type="ARBA" id="ARBA00022989"/>
    </source>
</evidence>
<keyword evidence="8" id="KW-0598">Phosphotransferase system</keyword>
<evidence type="ECO:0000256" key="7">
    <source>
        <dbReference type="ARBA" id="ARBA00022679"/>
    </source>
</evidence>
<dbReference type="Gene3D" id="3.40.50.2300">
    <property type="match status" value="1"/>
</dbReference>
<dbReference type="NCBIfam" id="TIGR01427">
    <property type="entry name" value="PTS_IIC_fructo"/>
    <property type="match status" value="1"/>
</dbReference>
<dbReference type="InterPro" id="IPR006327">
    <property type="entry name" value="PTS_IIC_fruc"/>
</dbReference>
<dbReference type="InterPro" id="IPR050864">
    <property type="entry name" value="Bacterial_PTS_Sugar_Transport"/>
</dbReference>
<keyword evidence="17" id="KW-1185">Reference proteome</keyword>
<keyword evidence="6" id="KW-0762">Sugar transport</keyword>
<dbReference type="InterPro" id="IPR003501">
    <property type="entry name" value="PTS_EIIB_2/3"/>
</dbReference>
<evidence type="ECO:0000256" key="5">
    <source>
        <dbReference type="ARBA" id="ARBA00022553"/>
    </source>
</evidence>
<evidence type="ECO:0000256" key="1">
    <source>
        <dbReference type="ARBA" id="ARBA00004429"/>
    </source>
</evidence>
<evidence type="ECO:0000256" key="8">
    <source>
        <dbReference type="ARBA" id="ARBA00022683"/>
    </source>
</evidence>
<dbReference type="SUPFAM" id="SSF52794">
    <property type="entry name" value="PTS system IIB component-like"/>
    <property type="match status" value="1"/>
</dbReference>
<dbReference type="InterPro" id="IPR013014">
    <property type="entry name" value="PTS_EIIC_2"/>
</dbReference>
<dbReference type="NCBIfam" id="TIGR00829">
    <property type="entry name" value="FRU"/>
    <property type="match status" value="1"/>
</dbReference>
<evidence type="ECO:0000256" key="4">
    <source>
        <dbReference type="ARBA" id="ARBA00022475"/>
    </source>
</evidence>
<dbReference type="GO" id="GO:0005351">
    <property type="term" value="F:carbohydrate:proton symporter activity"/>
    <property type="evidence" value="ECO:0007669"/>
    <property type="project" value="InterPro"/>
</dbReference>
<dbReference type="InterPro" id="IPR036095">
    <property type="entry name" value="PTS_EIIB-like_sf"/>
</dbReference>
<dbReference type="FunFam" id="3.40.930.10:FF:000009">
    <property type="entry name" value="PTS system, fructose specific IIABC component"/>
    <property type="match status" value="1"/>
</dbReference>
<feature type="domain" description="PTS EIIA type-2" evidence="13">
    <location>
        <begin position="5"/>
        <end position="149"/>
    </location>
</feature>
<keyword evidence="11 12" id="KW-0472">Membrane</keyword>
<dbReference type="GO" id="GO:0009401">
    <property type="term" value="P:phosphoenolpyruvate-dependent sugar phosphotransferase system"/>
    <property type="evidence" value="ECO:0007669"/>
    <property type="project" value="UniProtKB-KW"/>
</dbReference>
<keyword evidence="10 12" id="KW-1133">Transmembrane helix</keyword>
<dbReference type="InterPro" id="IPR003352">
    <property type="entry name" value="PTS_EIIC"/>
</dbReference>
<evidence type="ECO:0000256" key="9">
    <source>
        <dbReference type="ARBA" id="ARBA00022692"/>
    </source>
</evidence>
<dbReference type="Pfam" id="PF00359">
    <property type="entry name" value="PTS_EIIA_2"/>
    <property type="match status" value="1"/>
</dbReference>
<sequence>MKITDLLKREGILLNSPAKDRDSAIDALIELHSKVGNLNDAAKFKEAILAREEKGSTAIGMGIAVPHGKSAAVKTAGLTAITIPAGIDYKSLDGNPSNLFFMIAAPDTAADTHLEVLSKLMTLLMDQSFSKKLVEAKTADEFLKIIDDKEAEKDKEASAKAAAAAPASKPSVKKLVGVTACPTGIAHTFMAAEALELKAKELGINIKVEKDGSAGAKDVLTAKEIEEADAVIVACDKNIDMGRFNGKPVVITSTKEAIHNPEGLIKKATDGNVSIYHHSGKITAASDDSNESVGRQAYKHLMNGVSHMLPFVIGGGILIAIAFLLDDFSIDPSNFGSNTPVAAWFKSIGGTAFGFMLPILAGFIAQSIADRPGLAVGFVGGALASTGATFVSPGGDVPSAFLGALVAGFAAGYLVRFMEKICEKLPQALEGIKPVLIYPLCGIFIIGLVMCAINPIVGALNAWITALLEGMGTGSMIVLGILLGAMMATDMGGPLNKAAYAFGLASLANQNETGHMIMAAIMVGGMVPPIAIALATIFFKNKFTPAERKSGPVNFIMGLCFITEGAIPFAAADPIRVIPSLMVGSGIAGALSMAFKCTLRAPHGGIFVFPVVGNVAMYLVALLIGSVAGCFMLGLLKKNVED</sequence>
<evidence type="ECO:0000256" key="11">
    <source>
        <dbReference type="ARBA" id="ARBA00023136"/>
    </source>
</evidence>
<dbReference type="NCBIfam" id="TIGR00848">
    <property type="entry name" value="fruA"/>
    <property type="match status" value="1"/>
</dbReference>
<dbReference type="Pfam" id="PF02378">
    <property type="entry name" value="PTS_EIIC"/>
    <property type="match status" value="1"/>
</dbReference>
<dbReference type="PROSITE" id="PS00372">
    <property type="entry name" value="PTS_EIIA_TYPE_2_HIS"/>
    <property type="match status" value="1"/>
</dbReference>
<feature type="transmembrane region" description="Helical" evidence="12">
    <location>
        <begin position="463"/>
        <end position="488"/>
    </location>
</feature>
<feature type="transmembrane region" description="Helical" evidence="12">
    <location>
        <begin position="305"/>
        <end position="324"/>
    </location>
</feature>
<keyword evidence="4" id="KW-1003">Cell membrane</keyword>
<dbReference type="AlphaFoldDB" id="A0A1I5RPJ2"/>
<gene>
    <name evidence="16" type="ORF">SAMN04487928_104129</name>
</gene>
<dbReference type="EMBL" id="FOXO01000004">
    <property type="protein sequence ID" value="SFP60474.1"/>
    <property type="molecule type" value="Genomic_DNA"/>
</dbReference>